<proteinExistence type="predicted"/>
<name>A0A8J9YRW3_BRALA</name>
<gene>
    <name evidence="1" type="primary">Hypp6174</name>
    <name evidence="1" type="ORF">BLAG_LOCUS4709</name>
</gene>
<protein>
    <submittedName>
        <fullName evidence="1">Hypp6174 protein</fullName>
    </submittedName>
</protein>
<organism evidence="1 2">
    <name type="scientific">Branchiostoma lanceolatum</name>
    <name type="common">Common lancelet</name>
    <name type="synonym">Amphioxus lanceolatum</name>
    <dbReference type="NCBI Taxonomy" id="7740"/>
    <lineage>
        <taxon>Eukaryota</taxon>
        <taxon>Metazoa</taxon>
        <taxon>Chordata</taxon>
        <taxon>Cephalochordata</taxon>
        <taxon>Leptocardii</taxon>
        <taxon>Amphioxiformes</taxon>
        <taxon>Branchiostomatidae</taxon>
        <taxon>Branchiostoma</taxon>
    </lineage>
</organism>
<dbReference type="Proteomes" id="UP000838412">
    <property type="component" value="Chromosome 11"/>
</dbReference>
<evidence type="ECO:0000313" key="1">
    <source>
        <dbReference type="EMBL" id="CAH1240894.1"/>
    </source>
</evidence>
<sequence>MKLRLYHRPGAPFAGIMAEARMGDAWIQERKKVLELCGGWPERLVVTLKEAYLKRGCPVLEVEAELAEE</sequence>
<dbReference type="EMBL" id="OV696696">
    <property type="protein sequence ID" value="CAH1240894.1"/>
    <property type="molecule type" value="Genomic_DNA"/>
</dbReference>
<accession>A0A8J9YRW3</accession>
<keyword evidence="2" id="KW-1185">Reference proteome</keyword>
<reference evidence="1" key="1">
    <citation type="submission" date="2022-01" db="EMBL/GenBank/DDBJ databases">
        <authorList>
            <person name="Braso-Vives M."/>
        </authorList>
    </citation>
    <scope>NUCLEOTIDE SEQUENCE</scope>
</reference>
<evidence type="ECO:0000313" key="2">
    <source>
        <dbReference type="Proteomes" id="UP000838412"/>
    </source>
</evidence>
<dbReference type="AlphaFoldDB" id="A0A8J9YRW3"/>